<dbReference type="GO" id="GO:0004518">
    <property type="term" value="F:nuclease activity"/>
    <property type="evidence" value="ECO:0007669"/>
    <property type="project" value="InterPro"/>
</dbReference>
<dbReference type="InterPro" id="IPR013766">
    <property type="entry name" value="Thioredoxin_domain"/>
</dbReference>
<evidence type="ECO:0000313" key="13">
    <source>
        <dbReference type="EMBL" id="GAD96672.1"/>
    </source>
</evidence>
<dbReference type="eggNOG" id="KOG0191">
    <property type="taxonomic scope" value="Eukaryota"/>
</dbReference>
<dbReference type="CDD" id="cd02998">
    <property type="entry name" value="PDI_a_ERp38"/>
    <property type="match status" value="2"/>
</dbReference>
<dbReference type="InterPro" id="IPR051063">
    <property type="entry name" value="PDI"/>
</dbReference>
<name>V5G725_BYSSN</name>
<sequence length="1156" mass="129385">MSVMADNSCSPLVVGEFADPKEAISPGLSLDSGVTFSVQSLHAWHRQPNLFPVPLRRALALKMPIRALDEWAAGRTQSLPLSALKGAVIGIDASHYIHQHLHHHTTREPLLIALGGFPFALKGNIERELQIFKNLGIALVFVFNGLDWGKRDLRPQVQAESARAFDQAWELYDQQQADQVVDAFSSAGTLKPEALYRFLQRILHQNGVDFLVAPYSAAAQLSYLAKGPHQLVDAIFGSSEILLYDVDKLITRIDMEPSQFYWITRQACQDELGRLTNDQFVDFALLLGSRYLRTFPPFENPAYPGKTMNIRDALGMFNAAGRSAVALCSQFEEDRRVQDLQYMDRFKRAAMTVKHHVFTDIDGKVGPIDPDYASSDMHELIGQRLPEELYFYLSKGVLGPHVPNYLTSGEVLVSLPLGAEDSEIYRHLVGDLLTPVRTQAICLLSNSLHRFYQTKVINVRTWFDERSDRSVNLKALPSIKETIQSWKINSEQFPEGIKKLQAPQGSFKFAVESLKDQDFVSKSFAGKDAPALSSQGDILANVSWRFLQLRGYVNEKHQLTDWGMCLEQALSVLDPADNLEEHTFIAIELLRMGILSSKDWFSHVSGGPMRGSDEDKQFNTLVSRVACIGKLRHKSIGYSGPLSRQLLYYRSLISAVRETLRDLIEVVMAGLLLSGGADRDRRDWTEMSVKLPFIDDNDCGLGIAVRTYLDDLPHHPEPTAPEARAEVKAKGKEWFQHSDSFTGNLDTAFKLFSAVYKGTQNAGKEFKEKKFWEDANKWLADRSHLYYNMARLSFLLVSCLALLTNFVSAESAVLDLIPGNFDKVVLKSGKPALVEFFAPWCGHCRNLAPVYEELAQAFQYAEDKVVIGKVDADEHKSLGKKFGIQGFPTIKFFDGKSDKPQEYNGGRDLESLSAFITEKTGIKPRLPKKEPSKVEMLTDSTFKSEIGGDKNYLVAFTAPWCGHCKSLAPIWEKVANDFALEPEVVIAKVDAEAENAKATAKEQGITGYPTIKFFPKGSKEPIAYEGARSEEAFVAWLNEKTGTHRTVGGSLDDKAGTIPALDSVVSKYAPAHNFAKLVDEVKKASKSIQEQYAQYYVRVTEKLSESDVYATKEYNRLKKILQKGGLAPEKVDDLVARSNILRQFLSIDKKDEKDEL</sequence>
<dbReference type="EMBL" id="BAUL01000172">
    <property type="protein sequence ID" value="GAD96672.1"/>
    <property type="molecule type" value="Genomic_DNA"/>
</dbReference>
<dbReference type="FunFam" id="3.40.30.10:FF:000032">
    <property type="entry name" value="Protein disulfide-isomerase A6 homolog"/>
    <property type="match status" value="1"/>
</dbReference>
<dbReference type="OrthoDB" id="17262at2759"/>
<comment type="catalytic activity">
    <reaction evidence="1">
        <text>Catalyzes the rearrangement of -S-S- bonds in proteins.</text>
        <dbReference type="EC" id="5.3.4.1"/>
    </reaction>
</comment>
<dbReference type="InterPro" id="IPR022039">
    <property type="entry name" value="MKT1_C"/>
</dbReference>
<dbReference type="Gene3D" id="3.40.30.10">
    <property type="entry name" value="Glutaredoxin"/>
    <property type="match status" value="2"/>
</dbReference>
<dbReference type="GO" id="GO:0006457">
    <property type="term" value="P:protein folding"/>
    <property type="evidence" value="ECO:0007669"/>
    <property type="project" value="TreeGrafter"/>
</dbReference>
<dbReference type="InterPro" id="IPR022040">
    <property type="entry name" value="MKT1_N"/>
</dbReference>
<dbReference type="PROSITE" id="PS00194">
    <property type="entry name" value="THIOREDOXIN_1"/>
    <property type="match status" value="2"/>
</dbReference>
<dbReference type="PROSITE" id="PS51352">
    <property type="entry name" value="THIOREDOXIN_2"/>
    <property type="match status" value="2"/>
</dbReference>
<dbReference type="Pfam" id="PF07749">
    <property type="entry name" value="ERp29"/>
    <property type="match status" value="1"/>
</dbReference>
<reference evidence="14" key="1">
    <citation type="journal article" date="2014" name="Genome Announc.">
        <title>Draft genome sequence of the formaldehyde-resistant fungus Byssochlamys spectabilis No. 5 (anamorph Paecilomyces variotii No. 5) (NBRC109023).</title>
        <authorList>
            <person name="Oka T."/>
            <person name="Ekino K."/>
            <person name="Fukuda K."/>
            <person name="Nomura Y."/>
        </authorList>
    </citation>
    <scope>NUCLEOTIDE SEQUENCE [LARGE SCALE GENOMIC DNA]</scope>
    <source>
        <strain evidence="14">No. 5 / NBRC 109023</strain>
    </source>
</reference>
<keyword evidence="7" id="KW-1015">Disulfide bond</keyword>
<dbReference type="FunCoup" id="V5G725">
    <property type="interactions" value="346"/>
</dbReference>
<keyword evidence="14" id="KW-1185">Reference proteome</keyword>
<evidence type="ECO:0000256" key="7">
    <source>
        <dbReference type="ARBA" id="ARBA00023157"/>
    </source>
</evidence>
<accession>V5G725</accession>
<keyword evidence="4" id="KW-0732">Signal</keyword>
<dbReference type="Gene3D" id="3.40.50.1010">
    <property type="entry name" value="5'-nuclease"/>
    <property type="match status" value="1"/>
</dbReference>
<dbReference type="Proteomes" id="UP000018001">
    <property type="component" value="Unassembled WGS sequence"/>
</dbReference>
<dbReference type="HOGENOM" id="CLU_278252_0_0_1"/>
<dbReference type="PRINTS" id="PR00853">
    <property type="entry name" value="XPGRADSUPER"/>
</dbReference>
<dbReference type="AlphaFoldDB" id="V5G725"/>
<keyword evidence="5" id="KW-0677">Repeat</keyword>
<feature type="domain" description="Thioredoxin" evidence="12">
    <location>
        <begin position="803"/>
        <end position="921"/>
    </location>
</feature>
<dbReference type="SUPFAM" id="SSF88723">
    <property type="entry name" value="PIN domain-like"/>
    <property type="match status" value="1"/>
</dbReference>
<dbReference type="Pfam" id="PF00085">
    <property type="entry name" value="Thioredoxin"/>
    <property type="match status" value="2"/>
</dbReference>
<protein>
    <recommendedName>
        <fullName evidence="3">protein disulfide-isomerase</fullName>
        <ecNumber evidence="3">5.3.4.1</ecNumber>
    </recommendedName>
</protein>
<dbReference type="InterPro" id="IPR029060">
    <property type="entry name" value="PIN-like_dom_sf"/>
</dbReference>
<keyword evidence="9" id="KW-0676">Redox-active center</keyword>
<dbReference type="CDD" id="cd00238">
    <property type="entry name" value="ERp29c"/>
    <property type="match status" value="1"/>
</dbReference>
<evidence type="ECO:0000256" key="4">
    <source>
        <dbReference type="ARBA" id="ARBA00022729"/>
    </source>
</evidence>
<dbReference type="Pfam" id="PF12246">
    <property type="entry name" value="MKT1_C"/>
    <property type="match status" value="1"/>
</dbReference>
<dbReference type="InterPro" id="IPR017937">
    <property type="entry name" value="Thioredoxin_CS"/>
</dbReference>
<dbReference type="GO" id="GO:0005783">
    <property type="term" value="C:endoplasmic reticulum"/>
    <property type="evidence" value="ECO:0007669"/>
    <property type="project" value="InterPro"/>
</dbReference>
<dbReference type="GO" id="GO:0006417">
    <property type="term" value="P:regulation of translation"/>
    <property type="evidence" value="ECO:0007669"/>
    <property type="project" value="UniProtKB-KW"/>
</dbReference>
<dbReference type="Gene3D" id="1.20.1150.12">
    <property type="entry name" value="Endoplasmic reticulum resident protein 29, C-terminal domain"/>
    <property type="match status" value="1"/>
</dbReference>
<dbReference type="EC" id="5.3.4.1" evidence="3"/>
<comment type="caution">
    <text evidence="13">The sequence shown here is derived from an EMBL/GenBank/DDBJ whole genome shotgun (WGS) entry which is preliminary data.</text>
</comment>
<comment type="similarity">
    <text evidence="2 11">Belongs to the protein disulfide isomerase family.</text>
</comment>
<keyword evidence="6" id="KW-0810">Translation regulation</keyword>
<comment type="similarity">
    <text evidence="10">Belongs to the XPG/RAD2 endonuclease family.</text>
</comment>
<evidence type="ECO:0000256" key="6">
    <source>
        <dbReference type="ARBA" id="ARBA00022845"/>
    </source>
</evidence>
<evidence type="ECO:0000256" key="8">
    <source>
        <dbReference type="ARBA" id="ARBA00023235"/>
    </source>
</evidence>
<dbReference type="InParanoid" id="V5G725"/>
<evidence type="ECO:0000256" key="5">
    <source>
        <dbReference type="ARBA" id="ARBA00022737"/>
    </source>
</evidence>
<dbReference type="InterPro" id="IPR006085">
    <property type="entry name" value="XPG_DNA_repair_N"/>
</dbReference>
<dbReference type="InterPro" id="IPR036356">
    <property type="entry name" value="ERp29_C_sf"/>
</dbReference>
<dbReference type="InterPro" id="IPR011679">
    <property type="entry name" value="ERp29_C"/>
</dbReference>
<dbReference type="CDD" id="cd09858">
    <property type="entry name" value="PIN_MKT1"/>
    <property type="match status" value="1"/>
</dbReference>
<evidence type="ECO:0000256" key="2">
    <source>
        <dbReference type="ARBA" id="ARBA00006347"/>
    </source>
</evidence>
<evidence type="ECO:0000256" key="3">
    <source>
        <dbReference type="ARBA" id="ARBA00012723"/>
    </source>
</evidence>
<proteinExistence type="inferred from homology"/>
<keyword evidence="8" id="KW-0413">Isomerase</keyword>
<dbReference type="Pfam" id="PF12247">
    <property type="entry name" value="MKT1_N"/>
    <property type="match status" value="1"/>
</dbReference>
<dbReference type="GO" id="GO:0003756">
    <property type="term" value="F:protein disulfide isomerase activity"/>
    <property type="evidence" value="ECO:0007669"/>
    <property type="project" value="UniProtKB-EC"/>
</dbReference>
<dbReference type="PANTHER" id="PTHR45672">
    <property type="entry name" value="PROTEIN DISULFIDE-ISOMERASE C17H9.14C-RELATED"/>
    <property type="match status" value="1"/>
</dbReference>
<dbReference type="InterPro" id="IPR005788">
    <property type="entry name" value="PDI_thioredoxin-like_dom"/>
</dbReference>
<dbReference type="NCBIfam" id="TIGR01126">
    <property type="entry name" value="pdi_dom"/>
    <property type="match status" value="2"/>
</dbReference>
<evidence type="ECO:0000259" key="12">
    <source>
        <dbReference type="PROSITE" id="PS51352"/>
    </source>
</evidence>
<evidence type="ECO:0000256" key="10">
    <source>
        <dbReference type="ARBA" id="ARBA00024023"/>
    </source>
</evidence>
<dbReference type="SUPFAM" id="SSF52833">
    <property type="entry name" value="Thioredoxin-like"/>
    <property type="match status" value="2"/>
</dbReference>
<dbReference type="SUPFAM" id="SSF47933">
    <property type="entry name" value="ERP29 C domain-like"/>
    <property type="match status" value="1"/>
</dbReference>
<dbReference type="SMART" id="SM00485">
    <property type="entry name" value="XPGN"/>
    <property type="match status" value="1"/>
</dbReference>
<gene>
    <name evidence="13" type="ORF">PVAR5_5334</name>
</gene>
<dbReference type="InterPro" id="IPR006084">
    <property type="entry name" value="XPG/Rad2"/>
</dbReference>
<feature type="domain" description="Thioredoxin" evidence="12">
    <location>
        <begin position="924"/>
        <end position="1042"/>
    </location>
</feature>
<evidence type="ECO:0000256" key="11">
    <source>
        <dbReference type="RuleBase" id="RU004208"/>
    </source>
</evidence>
<dbReference type="PANTHER" id="PTHR45672:SF11">
    <property type="entry name" value="PROTEIN DISULFIDE-ISOMERASE C17H9.14C"/>
    <property type="match status" value="1"/>
</dbReference>
<evidence type="ECO:0000256" key="9">
    <source>
        <dbReference type="ARBA" id="ARBA00023284"/>
    </source>
</evidence>
<dbReference type="CDD" id="cd09902">
    <property type="entry name" value="H3TH_MKT1"/>
    <property type="match status" value="1"/>
</dbReference>
<dbReference type="InterPro" id="IPR036249">
    <property type="entry name" value="Thioredoxin-like_sf"/>
</dbReference>
<organism evidence="13 14">
    <name type="scientific">Byssochlamys spectabilis (strain No. 5 / NBRC 109023)</name>
    <name type="common">Paecilomyces variotii</name>
    <dbReference type="NCBI Taxonomy" id="1356009"/>
    <lineage>
        <taxon>Eukaryota</taxon>
        <taxon>Fungi</taxon>
        <taxon>Dikarya</taxon>
        <taxon>Ascomycota</taxon>
        <taxon>Pezizomycotina</taxon>
        <taxon>Eurotiomycetes</taxon>
        <taxon>Eurotiomycetidae</taxon>
        <taxon>Eurotiales</taxon>
        <taxon>Thermoascaceae</taxon>
        <taxon>Paecilomyces</taxon>
    </lineage>
</organism>
<dbReference type="InterPro" id="IPR037314">
    <property type="entry name" value="MKT1_H3TH"/>
</dbReference>
<evidence type="ECO:0000313" key="14">
    <source>
        <dbReference type="Proteomes" id="UP000018001"/>
    </source>
</evidence>
<evidence type="ECO:0000256" key="1">
    <source>
        <dbReference type="ARBA" id="ARBA00001182"/>
    </source>
</evidence>